<dbReference type="PANTHER" id="PTHR30537">
    <property type="entry name" value="HTH-TYPE TRANSCRIPTIONAL REGULATOR"/>
    <property type="match status" value="1"/>
</dbReference>
<dbReference type="EMBL" id="CP053418">
    <property type="protein sequence ID" value="QJW84994.1"/>
    <property type="molecule type" value="Genomic_DNA"/>
</dbReference>
<evidence type="ECO:0000259" key="5">
    <source>
        <dbReference type="PROSITE" id="PS50931"/>
    </source>
</evidence>
<dbReference type="Gene3D" id="3.40.190.290">
    <property type="match status" value="1"/>
</dbReference>
<dbReference type="InterPro" id="IPR036388">
    <property type="entry name" value="WH-like_DNA-bd_sf"/>
</dbReference>
<proteinExistence type="inferred from homology"/>
<keyword evidence="4" id="KW-0804">Transcription</keyword>
<keyword evidence="7" id="KW-1185">Reference proteome</keyword>
<dbReference type="PANTHER" id="PTHR30537:SF35">
    <property type="entry name" value="TRANSCRIPTIONAL REGULATORY PROTEIN"/>
    <property type="match status" value="1"/>
</dbReference>
<evidence type="ECO:0000313" key="6">
    <source>
        <dbReference type="EMBL" id="QJW84994.1"/>
    </source>
</evidence>
<dbReference type="InterPro" id="IPR005119">
    <property type="entry name" value="LysR_subst-bd"/>
</dbReference>
<evidence type="ECO:0000256" key="2">
    <source>
        <dbReference type="ARBA" id="ARBA00023015"/>
    </source>
</evidence>
<comment type="similarity">
    <text evidence="1">Belongs to the LysR transcriptional regulatory family.</text>
</comment>
<protein>
    <submittedName>
        <fullName evidence="6">LysR family transcriptional regulator</fullName>
    </submittedName>
</protein>
<accession>A0ABX6P692</accession>
<keyword evidence="3" id="KW-0238">DNA-binding</keyword>
<dbReference type="Pfam" id="PF03466">
    <property type="entry name" value="LysR_substrate"/>
    <property type="match status" value="1"/>
</dbReference>
<dbReference type="SUPFAM" id="SSF46785">
    <property type="entry name" value="Winged helix' DNA-binding domain"/>
    <property type="match status" value="1"/>
</dbReference>
<sequence>MDRLQSMRVFQQVVDEGGFAAAARKLDMAPAMVTRLVSDLEKHLGVRLLQRTTRRLSLTPAGDSYLSRLRVILSDIDEADAMAHAHTREMSGTVRILALPVVATHMIAPAVAEFQQRYPQVVLDIHVEDIADPNVEDYDLTVLNGLVQVHAGAIVRTILHSEAVFCAAPGYLQRHGEPRTPADPAQHRCLRLRTPGVRLRAMRLIDPTDGDRELDVEVPAVMTANHTDSLLRATVHGAGISSQPVDLIAPMLRDGQLQRVLAPWITNRLSLVAALPSRQFMPARTRAFLDHRVEHARRTVAGMGLEEVEGAELRPGPAAP</sequence>
<dbReference type="Gene3D" id="1.10.10.10">
    <property type="entry name" value="Winged helix-like DNA-binding domain superfamily/Winged helix DNA-binding domain"/>
    <property type="match status" value="1"/>
</dbReference>
<gene>
    <name evidence="6" type="ORF">HK414_19870</name>
</gene>
<reference evidence="6 7" key="1">
    <citation type="submission" date="2020-05" db="EMBL/GenBank/DDBJ databases">
        <title>Ramlibacter rhizophilus sp. nov., isolated from rhizosphere soil of national flower Mugunghwa from South Korea.</title>
        <authorList>
            <person name="Zheng-Fei Y."/>
            <person name="Huan T."/>
        </authorList>
    </citation>
    <scope>NUCLEOTIDE SEQUENCE [LARGE SCALE GENOMIC DNA]</scope>
    <source>
        <strain evidence="6 7">H242</strain>
    </source>
</reference>
<dbReference type="PROSITE" id="PS50931">
    <property type="entry name" value="HTH_LYSR"/>
    <property type="match status" value="1"/>
</dbReference>
<dbReference type="InterPro" id="IPR058163">
    <property type="entry name" value="LysR-type_TF_proteobact-type"/>
</dbReference>
<organism evidence="6 7">
    <name type="scientific">Ramlibacter terrae</name>
    <dbReference type="NCBI Taxonomy" id="2732511"/>
    <lineage>
        <taxon>Bacteria</taxon>
        <taxon>Pseudomonadati</taxon>
        <taxon>Pseudomonadota</taxon>
        <taxon>Betaproteobacteria</taxon>
        <taxon>Burkholderiales</taxon>
        <taxon>Comamonadaceae</taxon>
        <taxon>Ramlibacter</taxon>
    </lineage>
</organism>
<dbReference type="InterPro" id="IPR000847">
    <property type="entry name" value="LysR_HTH_N"/>
</dbReference>
<name>A0ABX6P692_9BURK</name>
<dbReference type="InterPro" id="IPR036390">
    <property type="entry name" value="WH_DNA-bd_sf"/>
</dbReference>
<dbReference type="Pfam" id="PF00126">
    <property type="entry name" value="HTH_1"/>
    <property type="match status" value="1"/>
</dbReference>
<keyword evidence="2" id="KW-0805">Transcription regulation</keyword>
<dbReference type="SUPFAM" id="SSF53850">
    <property type="entry name" value="Periplasmic binding protein-like II"/>
    <property type="match status" value="1"/>
</dbReference>
<evidence type="ECO:0000256" key="1">
    <source>
        <dbReference type="ARBA" id="ARBA00009437"/>
    </source>
</evidence>
<evidence type="ECO:0000313" key="7">
    <source>
        <dbReference type="Proteomes" id="UP000500826"/>
    </source>
</evidence>
<dbReference type="Proteomes" id="UP000500826">
    <property type="component" value="Chromosome"/>
</dbReference>
<feature type="domain" description="HTH lysR-type" evidence="5">
    <location>
        <begin position="1"/>
        <end position="59"/>
    </location>
</feature>
<dbReference type="CDD" id="cd08422">
    <property type="entry name" value="PBP2_CrgA_like"/>
    <property type="match status" value="1"/>
</dbReference>
<reference evidence="6 7" key="2">
    <citation type="submission" date="2020-05" db="EMBL/GenBank/DDBJ databases">
        <authorList>
            <person name="Khan S.A."/>
            <person name="Jeon C.O."/>
            <person name="Chun B.H."/>
        </authorList>
    </citation>
    <scope>NUCLEOTIDE SEQUENCE [LARGE SCALE GENOMIC DNA]</scope>
    <source>
        <strain evidence="6 7">H242</strain>
    </source>
</reference>
<evidence type="ECO:0000256" key="3">
    <source>
        <dbReference type="ARBA" id="ARBA00023125"/>
    </source>
</evidence>
<evidence type="ECO:0000256" key="4">
    <source>
        <dbReference type="ARBA" id="ARBA00023163"/>
    </source>
</evidence>